<dbReference type="EMBL" id="CYYR01000004">
    <property type="protein sequence ID" value="CUN61660.1"/>
    <property type="molecule type" value="Genomic_DNA"/>
</dbReference>
<accession>A0A0M6WV48</accession>
<dbReference type="EMBL" id="CVRS01000092">
    <property type="protein sequence ID" value="CRL41571.1"/>
    <property type="molecule type" value="Genomic_DNA"/>
</dbReference>
<reference evidence="2" key="2">
    <citation type="submission" date="2015-05" db="EMBL/GenBank/DDBJ databases">
        <authorList>
            <person name="Wang D.B."/>
            <person name="Wang M."/>
        </authorList>
    </citation>
    <scope>NUCLEOTIDE SEQUENCE [LARGE SCALE GENOMIC DNA]</scope>
    <source>
        <strain evidence="2">L1-83</strain>
    </source>
</reference>
<dbReference type="Proteomes" id="UP000095395">
    <property type="component" value="Unassembled WGS sequence"/>
</dbReference>
<evidence type="ECO:0000313" key="2">
    <source>
        <dbReference type="EMBL" id="CRL41571.1"/>
    </source>
</evidence>
<dbReference type="STRING" id="360807.ERS852392_00900"/>
<dbReference type="Pfam" id="PF03703">
    <property type="entry name" value="bPH_2"/>
    <property type="match status" value="1"/>
</dbReference>
<dbReference type="InterPro" id="IPR005182">
    <property type="entry name" value="YdbS-like_PH"/>
</dbReference>
<reference evidence="4" key="1">
    <citation type="submission" date="2015-05" db="EMBL/GenBank/DDBJ databases">
        <authorList>
            <consortium name="Pathogen Informatics"/>
        </authorList>
    </citation>
    <scope>NUCLEOTIDE SEQUENCE [LARGE SCALE GENOMIC DNA]</scope>
    <source>
        <strain evidence="3 5">2789STDY5608835</strain>
        <strain evidence="4">L1-83</strain>
    </source>
</reference>
<evidence type="ECO:0000313" key="3">
    <source>
        <dbReference type="EMBL" id="CUN61660.1"/>
    </source>
</evidence>
<evidence type="ECO:0000313" key="4">
    <source>
        <dbReference type="Proteomes" id="UP000049828"/>
    </source>
</evidence>
<dbReference type="Proteomes" id="UP000049828">
    <property type="component" value="Unassembled WGS sequence"/>
</dbReference>
<evidence type="ECO:0000313" key="5">
    <source>
        <dbReference type="Proteomes" id="UP000095395"/>
    </source>
</evidence>
<name>A0A0M6WV48_9FIRM</name>
<feature type="domain" description="YdbS-like PH" evidence="1">
    <location>
        <begin position="31"/>
        <end position="108"/>
    </location>
</feature>
<dbReference type="GeneID" id="75160609"/>
<protein>
    <submittedName>
        <fullName evidence="3">Bacterial membrane flanked domain</fullName>
    </submittedName>
</protein>
<keyword evidence="4" id="KW-1185">Reference proteome</keyword>
<organism evidence="2 4">
    <name type="scientific">Roseburia inulinivorans</name>
    <dbReference type="NCBI Taxonomy" id="360807"/>
    <lineage>
        <taxon>Bacteria</taxon>
        <taxon>Bacillati</taxon>
        <taxon>Bacillota</taxon>
        <taxon>Clostridia</taxon>
        <taxon>Lachnospirales</taxon>
        <taxon>Lachnospiraceae</taxon>
        <taxon>Roseburia</taxon>
    </lineage>
</organism>
<proteinExistence type="predicted"/>
<gene>
    <name evidence="3" type="ORF">ERS852392_00900</name>
    <name evidence="2" type="ORF">RIL183_06401</name>
</gene>
<sequence>MAEDIRTMHEEDEDEVKYCERKRLLFFGLPWTFTKYTITPSMLTIDQGLLKTEENDCYMYKVQDVKLTTTLLERIFGLGTITCYTGDVTNAELKLIHIRKSKEVKNYLLKASEAARMKRRTLNTLDIGAAQDLSDALDS</sequence>
<evidence type="ECO:0000259" key="1">
    <source>
        <dbReference type="Pfam" id="PF03703"/>
    </source>
</evidence>
<dbReference type="AlphaFoldDB" id="A0A0M6WV48"/>
<dbReference type="RefSeq" id="WP_007889484.1">
    <property type="nucleotide sequence ID" value="NZ_CAKZTK010000054.1"/>
</dbReference>